<proteinExistence type="predicted"/>
<name>A0A165Y3L7_9AGAM</name>
<reference evidence="1 2" key="1">
    <citation type="journal article" date="2016" name="Mol. Biol. Evol.">
        <title>Comparative Genomics of Early-Diverging Mushroom-Forming Fungi Provides Insights into the Origins of Lignocellulose Decay Capabilities.</title>
        <authorList>
            <person name="Nagy L.G."/>
            <person name="Riley R."/>
            <person name="Tritt A."/>
            <person name="Adam C."/>
            <person name="Daum C."/>
            <person name="Floudas D."/>
            <person name="Sun H."/>
            <person name="Yadav J.S."/>
            <person name="Pangilinan J."/>
            <person name="Larsson K.H."/>
            <person name="Matsuura K."/>
            <person name="Barry K."/>
            <person name="Labutti K."/>
            <person name="Kuo R."/>
            <person name="Ohm R.A."/>
            <person name="Bhattacharya S.S."/>
            <person name="Shirouzu T."/>
            <person name="Yoshinaga Y."/>
            <person name="Martin F.M."/>
            <person name="Grigoriev I.V."/>
            <person name="Hibbett D.S."/>
        </authorList>
    </citation>
    <scope>NUCLEOTIDE SEQUENCE [LARGE SCALE GENOMIC DNA]</scope>
    <source>
        <strain evidence="1 2">CBS 109695</strain>
    </source>
</reference>
<accession>A0A165Y3L7</accession>
<keyword evidence="2" id="KW-1185">Reference proteome</keyword>
<dbReference type="AlphaFoldDB" id="A0A165Y3L7"/>
<organism evidence="1 2">
    <name type="scientific">Athelia psychrophila</name>
    <dbReference type="NCBI Taxonomy" id="1759441"/>
    <lineage>
        <taxon>Eukaryota</taxon>
        <taxon>Fungi</taxon>
        <taxon>Dikarya</taxon>
        <taxon>Basidiomycota</taxon>
        <taxon>Agaricomycotina</taxon>
        <taxon>Agaricomycetes</taxon>
        <taxon>Agaricomycetidae</taxon>
        <taxon>Atheliales</taxon>
        <taxon>Atheliaceae</taxon>
        <taxon>Athelia</taxon>
    </lineage>
</organism>
<sequence>LIDVLFEKLGSSNNGPKTDQKTLLADNKRLLAENAALKKANAEMRRTSIKQRGELLRAQVDNTALKNTQARLSFQLKDIEDALSQQVQSAAMELELLKGDATYWKAKVDTLNRMVREAFADDAGSLQSV</sequence>
<feature type="non-terminal residue" evidence="1">
    <location>
        <position position="1"/>
    </location>
</feature>
<gene>
    <name evidence="1" type="ORF">FIBSPDRAFT_873869</name>
</gene>
<evidence type="ECO:0000313" key="2">
    <source>
        <dbReference type="Proteomes" id="UP000076532"/>
    </source>
</evidence>
<protein>
    <submittedName>
        <fullName evidence="1">Uncharacterized protein</fullName>
    </submittedName>
</protein>
<dbReference type="EMBL" id="KV417706">
    <property type="protein sequence ID" value="KZP09168.1"/>
    <property type="molecule type" value="Genomic_DNA"/>
</dbReference>
<evidence type="ECO:0000313" key="1">
    <source>
        <dbReference type="EMBL" id="KZP09168.1"/>
    </source>
</evidence>
<dbReference type="Proteomes" id="UP000076532">
    <property type="component" value="Unassembled WGS sequence"/>
</dbReference>